<dbReference type="Proteomes" id="UP001595660">
    <property type="component" value="Unassembled WGS sequence"/>
</dbReference>
<keyword evidence="3" id="KW-1185">Reference proteome</keyword>
<feature type="transmembrane region" description="Helical" evidence="1">
    <location>
        <begin position="81"/>
        <end position="98"/>
    </location>
</feature>
<keyword evidence="1" id="KW-0812">Transmembrane</keyword>
<keyword evidence="1" id="KW-1133">Transmembrane helix</keyword>
<dbReference type="AlphaFoldDB" id="A0ABD5ND07"/>
<evidence type="ECO:0000313" key="3">
    <source>
        <dbReference type="Proteomes" id="UP001595660"/>
    </source>
</evidence>
<feature type="transmembrane region" description="Helical" evidence="1">
    <location>
        <begin position="56"/>
        <end position="75"/>
    </location>
</feature>
<accession>A0ABD5ND07</accession>
<sequence>MSERDESVGHVEITRMSLRGGGWIGYSEDSVFVDEGDDERVKIHNEAVQRIGIRMLSWDVAVMSVLLVGIGAYVAWTRNPLVGAGFAALGAFSLYRTYSKRYALVVHVENRPKPIAVHPEHPKECMQTLADRLGLE</sequence>
<keyword evidence="1" id="KW-0472">Membrane</keyword>
<dbReference type="GeneID" id="69117300"/>
<dbReference type="RefSeq" id="WP_232572073.1">
    <property type="nucleotide sequence ID" value="NZ_CP089466.1"/>
</dbReference>
<dbReference type="EMBL" id="JBHRWN010000002">
    <property type="protein sequence ID" value="MFC3476784.1"/>
    <property type="molecule type" value="Genomic_DNA"/>
</dbReference>
<organism evidence="2 3">
    <name type="scientific">Halobacterium litoreum</name>
    <dbReference type="NCBI Taxonomy" id="2039234"/>
    <lineage>
        <taxon>Archaea</taxon>
        <taxon>Methanobacteriati</taxon>
        <taxon>Methanobacteriota</taxon>
        <taxon>Stenosarchaea group</taxon>
        <taxon>Halobacteria</taxon>
        <taxon>Halobacteriales</taxon>
        <taxon>Halobacteriaceae</taxon>
        <taxon>Halobacterium</taxon>
    </lineage>
</organism>
<proteinExistence type="predicted"/>
<evidence type="ECO:0000313" key="2">
    <source>
        <dbReference type="EMBL" id="MFC3476784.1"/>
    </source>
</evidence>
<name>A0ABD5ND07_9EURY</name>
<reference evidence="2 3" key="1">
    <citation type="journal article" date="2019" name="Int. J. Syst. Evol. Microbiol.">
        <title>The Global Catalogue of Microorganisms (GCM) 10K type strain sequencing project: providing services to taxonomists for standard genome sequencing and annotation.</title>
        <authorList>
            <consortium name="The Broad Institute Genomics Platform"/>
            <consortium name="The Broad Institute Genome Sequencing Center for Infectious Disease"/>
            <person name="Wu L."/>
            <person name="Ma J."/>
        </authorList>
    </citation>
    <scope>NUCLEOTIDE SEQUENCE [LARGE SCALE GENOMIC DNA]</scope>
    <source>
        <strain evidence="2 3">CGMCC 1.12562</strain>
    </source>
</reference>
<evidence type="ECO:0000256" key="1">
    <source>
        <dbReference type="SAM" id="Phobius"/>
    </source>
</evidence>
<protein>
    <submittedName>
        <fullName evidence="2">Uncharacterized protein</fullName>
    </submittedName>
</protein>
<comment type="caution">
    <text evidence="2">The sequence shown here is derived from an EMBL/GenBank/DDBJ whole genome shotgun (WGS) entry which is preliminary data.</text>
</comment>
<gene>
    <name evidence="2" type="ORF">ACFOKC_03500</name>
</gene>